<comment type="caution">
    <text evidence="2">The sequence shown here is derived from an EMBL/GenBank/DDBJ whole genome shotgun (WGS) entry which is preliminary data.</text>
</comment>
<protein>
    <recommendedName>
        <fullName evidence="1">DUF6606 domain-containing protein</fullName>
    </recommendedName>
</protein>
<proteinExistence type="predicted"/>
<organism evidence="2 3">
    <name type="scientific">Rhizoctonia solani</name>
    <dbReference type="NCBI Taxonomy" id="456999"/>
    <lineage>
        <taxon>Eukaryota</taxon>
        <taxon>Fungi</taxon>
        <taxon>Dikarya</taxon>
        <taxon>Basidiomycota</taxon>
        <taxon>Agaricomycotina</taxon>
        <taxon>Agaricomycetes</taxon>
        <taxon>Cantharellales</taxon>
        <taxon>Ceratobasidiaceae</taxon>
        <taxon>Rhizoctonia</taxon>
    </lineage>
</organism>
<dbReference type="Proteomes" id="UP000663843">
    <property type="component" value="Unassembled WGS sequence"/>
</dbReference>
<evidence type="ECO:0000313" key="2">
    <source>
        <dbReference type="EMBL" id="CAE6381232.1"/>
    </source>
</evidence>
<dbReference type="Pfam" id="PF20255">
    <property type="entry name" value="DUF6606"/>
    <property type="match status" value="1"/>
</dbReference>
<name>A0A8H2WHM9_9AGAM</name>
<dbReference type="AlphaFoldDB" id="A0A8H2WHM9"/>
<evidence type="ECO:0000259" key="1">
    <source>
        <dbReference type="Pfam" id="PF20255"/>
    </source>
</evidence>
<accession>A0A8H2WHM9</accession>
<gene>
    <name evidence="2" type="ORF">RDB_LOCUS24685</name>
</gene>
<reference evidence="2" key="1">
    <citation type="submission" date="2021-01" db="EMBL/GenBank/DDBJ databases">
        <authorList>
            <person name="Kaushik A."/>
        </authorList>
    </citation>
    <scope>NUCLEOTIDE SEQUENCE</scope>
    <source>
        <strain evidence="2">AG2-2IIIB</strain>
    </source>
</reference>
<evidence type="ECO:0000313" key="3">
    <source>
        <dbReference type="Proteomes" id="UP000663843"/>
    </source>
</evidence>
<dbReference type="InterPro" id="IPR046541">
    <property type="entry name" value="DUF6606"/>
</dbReference>
<sequence>MTPPMEFTVLEHFAYNVFLPPKLPQAEQDESLQKLVDLAMIHSIIATGQEYSAKSTAQCQWSRIELMLTRLSKHSETPIESKQLYEDIKNLKFRDVLTLHIRAQNTGLIIRKHATYTTFEVFEVQAQTKEVMSIPGRIVRHFPGPVVQIPNSVADDDDFVREVANILSQMNKEVFDKARPKTQKAGNEVDESRDSINPNYFIQFFFGFLRGIGKTVDPPRVVKHIVDEVLWEQALNPWRRSPIWLIIRVALQTSFDSMTTYKHFMAYYRANILAQCCKQTSFPSDLLYAMRVKMAK</sequence>
<dbReference type="EMBL" id="CAJMWT010001137">
    <property type="protein sequence ID" value="CAE6381232.1"/>
    <property type="molecule type" value="Genomic_DNA"/>
</dbReference>
<feature type="domain" description="DUF6606" evidence="1">
    <location>
        <begin position="15"/>
        <end position="273"/>
    </location>
</feature>